<accession>A0AAN7S0P8</accession>
<dbReference type="EMBL" id="JAUNZN010000009">
    <property type="protein sequence ID" value="KAK4815356.1"/>
    <property type="molecule type" value="Genomic_DNA"/>
</dbReference>
<reference evidence="1 2" key="1">
    <citation type="journal article" date="2023" name="J. Hered.">
        <title>Chromosome-level genome of the wood stork (Mycteria americana) provides insight into avian chromosome evolution.</title>
        <authorList>
            <person name="Flamio R. Jr."/>
            <person name="Ramstad K.M."/>
        </authorList>
    </citation>
    <scope>NUCLEOTIDE SEQUENCE [LARGE SCALE GENOMIC DNA]</scope>
    <source>
        <strain evidence="1">JAX WOST 10</strain>
    </source>
</reference>
<gene>
    <name evidence="1" type="ORF">QYF61_001344</name>
</gene>
<name>A0AAN7S0P8_MYCAM</name>
<evidence type="ECO:0000313" key="2">
    <source>
        <dbReference type="Proteomes" id="UP001333110"/>
    </source>
</evidence>
<protein>
    <submittedName>
        <fullName evidence="1">Uncharacterized protein</fullName>
    </submittedName>
</protein>
<comment type="caution">
    <text evidence="1">The sequence shown here is derived from an EMBL/GenBank/DDBJ whole genome shotgun (WGS) entry which is preliminary data.</text>
</comment>
<keyword evidence="2" id="KW-1185">Reference proteome</keyword>
<sequence length="286" mass="32011">MWLWYVEENTDLHVSKGLPHRQRNFRTILRAPSSLTLNVSRDGAPTTSLGNLCQCFTTVIVKKFFLISSLNLPSLSLKPLPLVLSQQALLKILKGHNKVSPKPSLLQAKPPQLSQPFLTGEVFQPLDHFRGPPLDPLQQLHAFSVLKTPELDTVLQDTVGFLGYECTLQAHVQLFIHQYSKVLLCRAALNPFIPHPVLIPGVALTQVKDLALGLVEPHEVHMDPLLELVQVPLNGILSLRRVNRTTQLGVICKLAEGALNPTVSVIDEDIKQYRSQYRPLRDTTHH</sequence>
<proteinExistence type="predicted"/>
<dbReference type="AlphaFoldDB" id="A0AAN7S0P8"/>
<evidence type="ECO:0000313" key="1">
    <source>
        <dbReference type="EMBL" id="KAK4815356.1"/>
    </source>
</evidence>
<organism evidence="1 2">
    <name type="scientific">Mycteria americana</name>
    <name type="common">Wood stork</name>
    <dbReference type="NCBI Taxonomy" id="33587"/>
    <lineage>
        <taxon>Eukaryota</taxon>
        <taxon>Metazoa</taxon>
        <taxon>Chordata</taxon>
        <taxon>Craniata</taxon>
        <taxon>Vertebrata</taxon>
        <taxon>Euteleostomi</taxon>
        <taxon>Archelosauria</taxon>
        <taxon>Archosauria</taxon>
        <taxon>Dinosauria</taxon>
        <taxon>Saurischia</taxon>
        <taxon>Theropoda</taxon>
        <taxon>Coelurosauria</taxon>
        <taxon>Aves</taxon>
        <taxon>Neognathae</taxon>
        <taxon>Neoaves</taxon>
        <taxon>Aequornithes</taxon>
        <taxon>Ciconiiformes</taxon>
        <taxon>Ciconiidae</taxon>
        <taxon>Mycteria</taxon>
    </lineage>
</organism>
<dbReference type="Proteomes" id="UP001333110">
    <property type="component" value="Unassembled WGS sequence"/>
</dbReference>